<proteinExistence type="predicted"/>
<dbReference type="OrthoDB" id="672380at2"/>
<accession>A0A1D7QDZ6</accession>
<reference evidence="2 3" key="1">
    <citation type="submission" date="2016-08" db="EMBL/GenBank/DDBJ databases">
        <authorList>
            <person name="Seilhamer J.J."/>
        </authorList>
    </citation>
    <scope>NUCLEOTIDE SEQUENCE [LARGE SCALE GENOMIC DNA]</scope>
    <source>
        <strain evidence="2 3">DX4</strain>
    </source>
</reference>
<gene>
    <name evidence="2" type="ORF">BFS30_06795</name>
</gene>
<dbReference type="Gene3D" id="2.60.40.2880">
    <property type="entry name" value="MmpS1-5, C-terminal soluble domain"/>
    <property type="match status" value="1"/>
</dbReference>
<organism evidence="2 3">
    <name type="scientific">Pedobacter steynii</name>
    <dbReference type="NCBI Taxonomy" id="430522"/>
    <lineage>
        <taxon>Bacteria</taxon>
        <taxon>Pseudomonadati</taxon>
        <taxon>Bacteroidota</taxon>
        <taxon>Sphingobacteriia</taxon>
        <taxon>Sphingobacteriales</taxon>
        <taxon>Sphingobacteriaceae</taxon>
        <taxon>Pedobacter</taxon>
    </lineage>
</organism>
<sequence length="139" mass="15252">MRLLQLKTTVLTKIALTLLAVTLISSCSKDKDKFDDPRAGYPKDVTIEYKVTQTAGNVGITDIMYTNDAGASTNLDSQTLPFTKKFTKKVAFAEIFTVSAYTDGPGTIKMEILVDGKVVQTASPVSNTYINYNISHQFQ</sequence>
<keyword evidence="1" id="KW-0732">Signal</keyword>
<dbReference type="PROSITE" id="PS51257">
    <property type="entry name" value="PROKAR_LIPOPROTEIN"/>
    <property type="match status" value="1"/>
</dbReference>
<name>A0A1D7QDZ6_9SPHI</name>
<dbReference type="KEGG" id="psty:BFS30_06795"/>
<keyword evidence="3" id="KW-1185">Reference proteome</keyword>
<protein>
    <submittedName>
        <fullName evidence="2">Uncharacterized protein</fullName>
    </submittedName>
</protein>
<feature type="chain" id="PRO_5009098503" evidence="1">
    <location>
        <begin position="21"/>
        <end position="139"/>
    </location>
</feature>
<evidence type="ECO:0000313" key="2">
    <source>
        <dbReference type="EMBL" id="AOM76901.1"/>
    </source>
</evidence>
<evidence type="ECO:0000256" key="1">
    <source>
        <dbReference type="SAM" id="SignalP"/>
    </source>
</evidence>
<dbReference type="AlphaFoldDB" id="A0A1D7QDZ6"/>
<dbReference type="Proteomes" id="UP000094313">
    <property type="component" value="Chromosome"/>
</dbReference>
<dbReference type="RefSeq" id="WP_069378594.1">
    <property type="nucleotide sequence ID" value="NZ_CP017141.1"/>
</dbReference>
<dbReference type="InterPro" id="IPR038468">
    <property type="entry name" value="MmpS_C"/>
</dbReference>
<dbReference type="EMBL" id="CP017141">
    <property type="protein sequence ID" value="AOM76901.1"/>
    <property type="molecule type" value="Genomic_DNA"/>
</dbReference>
<feature type="signal peptide" evidence="1">
    <location>
        <begin position="1"/>
        <end position="20"/>
    </location>
</feature>
<evidence type="ECO:0000313" key="3">
    <source>
        <dbReference type="Proteomes" id="UP000094313"/>
    </source>
</evidence>